<reference evidence="1" key="1">
    <citation type="journal article" date="2014" name="Front. Microbiol.">
        <title>High frequency of phylogenetically diverse reductive dehalogenase-homologous genes in deep subseafloor sedimentary metagenomes.</title>
        <authorList>
            <person name="Kawai M."/>
            <person name="Futagami T."/>
            <person name="Toyoda A."/>
            <person name="Takaki Y."/>
            <person name="Nishi S."/>
            <person name="Hori S."/>
            <person name="Arai W."/>
            <person name="Tsubouchi T."/>
            <person name="Morono Y."/>
            <person name="Uchiyama I."/>
            <person name="Ito T."/>
            <person name="Fujiyama A."/>
            <person name="Inagaki F."/>
            <person name="Takami H."/>
        </authorList>
    </citation>
    <scope>NUCLEOTIDE SEQUENCE</scope>
    <source>
        <strain evidence="1">Expedition CK06-06</strain>
    </source>
</reference>
<gene>
    <name evidence="1" type="ORF">S12H4_01764</name>
</gene>
<accession>X1Q5V1</accession>
<organism evidence="1">
    <name type="scientific">marine sediment metagenome</name>
    <dbReference type="NCBI Taxonomy" id="412755"/>
    <lineage>
        <taxon>unclassified sequences</taxon>
        <taxon>metagenomes</taxon>
        <taxon>ecological metagenomes</taxon>
    </lineage>
</organism>
<protein>
    <submittedName>
        <fullName evidence="1">Uncharacterized protein</fullName>
    </submittedName>
</protein>
<proteinExistence type="predicted"/>
<feature type="non-terminal residue" evidence="1">
    <location>
        <position position="1"/>
    </location>
</feature>
<dbReference type="AlphaFoldDB" id="X1Q5V1"/>
<sequence>SDSRIVIANLNDELEIEDERNMRNKICKKIIQNLIGKMIDLKNLDSVIIIRI</sequence>
<evidence type="ECO:0000313" key="1">
    <source>
        <dbReference type="EMBL" id="GAI63603.1"/>
    </source>
</evidence>
<dbReference type="EMBL" id="BARW01000378">
    <property type="protein sequence ID" value="GAI63603.1"/>
    <property type="molecule type" value="Genomic_DNA"/>
</dbReference>
<name>X1Q5V1_9ZZZZ</name>
<comment type="caution">
    <text evidence="1">The sequence shown here is derived from an EMBL/GenBank/DDBJ whole genome shotgun (WGS) entry which is preliminary data.</text>
</comment>